<reference evidence="4 5" key="1">
    <citation type="submission" date="2021-03" db="EMBL/GenBank/DDBJ databases">
        <title>Genomic Encyclopedia of Type Strains, Phase IV (KMG-IV): sequencing the most valuable type-strain genomes for metagenomic binning, comparative biology and taxonomic classification.</title>
        <authorList>
            <person name="Goeker M."/>
        </authorList>
    </citation>
    <scope>NUCLEOTIDE SEQUENCE [LARGE SCALE GENOMIC DNA]</scope>
    <source>
        <strain evidence="4 5">DSM 26427</strain>
    </source>
</reference>
<evidence type="ECO:0000259" key="2">
    <source>
        <dbReference type="Pfam" id="PF03972"/>
    </source>
</evidence>
<comment type="similarity">
    <text evidence="1">Belongs to the PrpD family.</text>
</comment>
<dbReference type="PANTHER" id="PTHR16943:SF8">
    <property type="entry name" value="2-METHYLCITRATE DEHYDRATASE"/>
    <property type="match status" value="1"/>
</dbReference>
<dbReference type="Pfam" id="PF03972">
    <property type="entry name" value="MmgE_PrpD_N"/>
    <property type="match status" value="1"/>
</dbReference>
<dbReference type="SUPFAM" id="SSF103378">
    <property type="entry name" value="2-methylcitrate dehydratase PrpD"/>
    <property type="match status" value="1"/>
</dbReference>
<proteinExistence type="inferred from homology"/>
<evidence type="ECO:0000313" key="4">
    <source>
        <dbReference type="EMBL" id="MBP1861618.1"/>
    </source>
</evidence>
<organism evidence="4 5">
    <name type="scientific">Rhizobium herbae</name>
    <dbReference type="NCBI Taxonomy" id="508661"/>
    <lineage>
        <taxon>Bacteria</taxon>
        <taxon>Pseudomonadati</taxon>
        <taxon>Pseudomonadota</taxon>
        <taxon>Alphaproteobacteria</taxon>
        <taxon>Hyphomicrobiales</taxon>
        <taxon>Rhizobiaceae</taxon>
        <taxon>Rhizobium/Agrobacterium group</taxon>
        <taxon>Rhizobium</taxon>
    </lineage>
</organism>
<dbReference type="Gene3D" id="1.10.4100.10">
    <property type="entry name" value="2-methylcitrate dehydratase PrpD"/>
    <property type="match status" value="1"/>
</dbReference>
<dbReference type="InterPro" id="IPR045337">
    <property type="entry name" value="MmgE_PrpD_C"/>
</dbReference>
<accession>A0ABS4EUL1</accession>
<dbReference type="InterPro" id="IPR042188">
    <property type="entry name" value="MmgE/PrpD_sf_2"/>
</dbReference>
<evidence type="ECO:0000259" key="3">
    <source>
        <dbReference type="Pfam" id="PF19305"/>
    </source>
</evidence>
<keyword evidence="5" id="KW-1185">Reference proteome</keyword>
<dbReference type="InterPro" id="IPR042183">
    <property type="entry name" value="MmgE/PrpD_sf_1"/>
</dbReference>
<feature type="domain" description="MmgE/PrpD C-terminal" evidence="3">
    <location>
        <begin position="254"/>
        <end position="415"/>
    </location>
</feature>
<dbReference type="Proteomes" id="UP000823786">
    <property type="component" value="Unassembled WGS sequence"/>
</dbReference>
<dbReference type="EMBL" id="JAGGJV010000011">
    <property type="protein sequence ID" value="MBP1861618.1"/>
    <property type="molecule type" value="Genomic_DNA"/>
</dbReference>
<sequence>MADLPPDVVGKANECLLDSLCCLLGGYSLPIAGVLDGFLDDVGSRGDVPILGTNRTTDPGTAAFVQACLINALDFDDIYRKGHPGATVVAAALSVAAHVNSCGADILEAMVVGYEVGGRVAISLSHMHPRKTVHGHGTWQVFGAAATAAKLLKLEARQSAHAIAIAAANAPVASVMKTVYGSEPSMAKNNFGAAAQTGVNAALLAKNGFEGPLDIFEGETGFWRMAGADACDLERLTAGLGRVYEIREVGFKPYSCCRILQSSIQASLRAFATAGVDSKDHAHERLVITAPPIVCEPPFNNPAPADIWAAQFSAPYAVAMALLGIEPGPDWFSEEQICSDAAMRLMARIELRPDMGKPDPNSHHVARAQLSLKDGRIFHAEVKIALGEAANPLPRSFLEEKFLKLAERRFGSDRSLALLKVISGIGNMASLQPLFAASVPEIPGSGSFGEMPRDVLLVR</sequence>
<evidence type="ECO:0000313" key="5">
    <source>
        <dbReference type="Proteomes" id="UP000823786"/>
    </source>
</evidence>
<dbReference type="InterPro" id="IPR036148">
    <property type="entry name" value="MmgE/PrpD_sf"/>
</dbReference>
<name>A0ABS4EUL1_9HYPH</name>
<evidence type="ECO:0000256" key="1">
    <source>
        <dbReference type="ARBA" id="ARBA00006174"/>
    </source>
</evidence>
<dbReference type="Gene3D" id="3.30.1330.120">
    <property type="entry name" value="2-methylcitrate dehydratase PrpD"/>
    <property type="match status" value="1"/>
</dbReference>
<dbReference type="InterPro" id="IPR045336">
    <property type="entry name" value="MmgE_PrpD_N"/>
</dbReference>
<dbReference type="Pfam" id="PF19305">
    <property type="entry name" value="MmgE_PrpD_C"/>
    <property type="match status" value="1"/>
</dbReference>
<dbReference type="InterPro" id="IPR005656">
    <property type="entry name" value="MmgE_PrpD"/>
</dbReference>
<feature type="domain" description="MmgE/PrpD N-terminal" evidence="2">
    <location>
        <begin position="2"/>
        <end position="225"/>
    </location>
</feature>
<comment type="caution">
    <text evidence="4">The sequence shown here is derived from an EMBL/GenBank/DDBJ whole genome shotgun (WGS) entry which is preliminary data.</text>
</comment>
<gene>
    <name evidence="4" type="ORF">J2Z75_005147</name>
</gene>
<dbReference type="PANTHER" id="PTHR16943">
    <property type="entry name" value="2-METHYLCITRATE DEHYDRATASE-RELATED"/>
    <property type="match status" value="1"/>
</dbReference>
<protein>
    <submittedName>
        <fullName evidence="4">2-methylcitrate dehydratase PrpD</fullName>
    </submittedName>
</protein>